<gene>
    <name evidence="1" type="ORF">SDC9_03796</name>
    <name evidence="2" type="ORF">SDC9_17877</name>
</gene>
<proteinExistence type="predicted"/>
<accession>A0A644U063</accession>
<comment type="caution">
    <text evidence="2">The sequence shown here is derived from an EMBL/GenBank/DDBJ whole genome shotgun (WGS) entry which is preliminary data.</text>
</comment>
<dbReference type="AlphaFoldDB" id="A0A644U063"/>
<evidence type="ECO:0000313" key="2">
    <source>
        <dbReference type="EMBL" id="MPL72097.1"/>
    </source>
</evidence>
<evidence type="ECO:0000313" key="1">
    <source>
        <dbReference type="EMBL" id="MPL58265.1"/>
    </source>
</evidence>
<protein>
    <submittedName>
        <fullName evidence="2">Uncharacterized protein</fullName>
    </submittedName>
</protein>
<name>A0A644U063_9ZZZZ</name>
<dbReference type="EMBL" id="VSSQ01000006">
    <property type="protein sequence ID" value="MPL58265.1"/>
    <property type="molecule type" value="Genomic_DNA"/>
</dbReference>
<reference evidence="2" key="1">
    <citation type="submission" date="2019-08" db="EMBL/GenBank/DDBJ databases">
        <authorList>
            <person name="Kucharzyk K."/>
            <person name="Murdoch R.W."/>
            <person name="Higgins S."/>
            <person name="Loffler F."/>
        </authorList>
    </citation>
    <scope>NUCLEOTIDE SEQUENCE</scope>
</reference>
<sequence length="44" mass="5016">MNNEIKDFVVDKDVKCPLCGGEMKKSRTMKGKTIFKCNICGYEI</sequence>
<organism evidence="2">
    <name type="scientific">bioreactor metagenome</name>
    <dbReference type="NCBI Taxonomy" id="1076179"/>
    <lineage>
        <taxon>unclassified sequences</taxon>
        <taxon>metagenomes</taxon>
        <taxon>ecological metagenomes</taxon>
    </lineage>
</organism>
<dbReference type="EMBL" id="VSSQ01000063">
    <property type="protein sequence ID" value="MPL72097.1"/>
    <property type="molecule type" value="Genomic_DNA"/>
</dbReference>